<keyword evidence="2" id="KW-0472">Membrane</keyword>
<accession>U7QF77</accession>
<sequence length="379" mass="42259">MVQNPSLSRQQQQQQRITRFALISAVGSFMIGVMLPWNLRTTRQVQVQMAPQSSPEIVTPSLESPQKPEENSAQEAPVSPVSEQSSDPLSESPNQQERQESSLPRGSSTPINPRELPSVGQAMTQRVEGVQTAISRLKAQRFDNTIPDRFKGKTIKYVDLNTDEKVIALTFDDGPWPKTTEQILDILKENNIKATFFWVGQALNNYKEIGKKVAADGHVVANHTWNHRYHKHSRSAAAKEIEETADLIEELVGINTTIFRPPGGVEDNGLVDYAFSRDYVNIMWSSDSKDWRSSASSIKSNVLGSIKPGRIVLLHDGGGNRSHTVKALPDIIAELKEKGYRFVTIPELLEIADQEIAKQESQVQQHSSLDLNSEGEARE</sequence>
<dbReference type="InterPro" id="IPR011330">
    <property type="entry name" value="Glyco_hydro/deAcase_b/a-brl"/>
</dbReference>
<protein>
    <submittedName>
        <fullName evidence="4">Polysaccharide deacetylase family protein</fullName>
    </submittedName>
</protein>
<dbReference type="RefSeq" id="WP_023067219.1">
    <property type="nucleotide sequence ID" value="NZ_AUZM01000034.1"/>
</dbReference>
<dbReference type="Proteomes" id="UP000017127">
    <property type="component" value="Unassembled WGS sequence"/>
</dbReference>
<dbReference type="AlphaFoldDB" id="U7QF77"/>
<keyword evidence="5" id="KW-1185">Reference proteome</keyword>
<evidence type="ECO:0000256" key="2">
    <source>
        <dbReference type="SAM" id="Phobius"/>
    </source>
</evidence>
<keyword evidence="2" id="KW-1133">Transmembrane helix</keyword>
<dbReference type="GO" id="GO:0016810">
    <property type="term" value="F:hydrolase activity, acting on carbon-nitrogen (but not peptide) bonds"/>
    <property type="evidence" value="ECO:0007669"/>
    <property type="project" value="InterPro"/>
</dbReference>
<comment type="caution">
    <text evidence="4">The sequence shown here is derived from an EMBL/GenBank/DDBJ whole genome shotgun (WGS) entry which is preliminary data.</text>
</comment>
<gene>
    <name evidence="4" type="ORF">M595_3458</name>
</gene>
<dbReference type="InterPro" id="IPR050248">
    <property type="entry name" value="Polysacc_deacetylase_ArnD"/>
</dbReference>
<dbReference type="CDD" id="cd10917">
    <property type="entry name" value="CE4_NodB_like_6s_7s"/>
    <property type="match status" value="1"/>
</dbReference>
<evidence type="ECO:0000259" key="3">
    <source>
        <dbReference type="PROSITE" id="PS51677"/>
    </source>
</evidence>
<feature type="transmembrane region" description="Helical" evidence="2">
    <location>
        <begin position="20"/>
        <end position="39"/>
    </location>
</feature>
<name>U7QF77_9CYAN</name>
<dbReference type="Pfam" id="PF01522">
    <property type="entry name" value="Polysacc_deac_1"/>
    <property type="match status" value="1"/>
</dbReference>
<organism evidence="4 5">
    <name type="scientific">Lyngbya aestuarii BL J</name>
    <dbReference type="NCBI Taxonomy" id="1348334"/>
    <lineage>
        <taxon>Bacteria</taxon>
        <taxon>Bacillati</taxon>
        <taxon>Cyanobacteriota</taxon>
        <taxon>Cyanophyceae</taxon>
        <taxon>Oscillatoriophycideae</taxon>
        <taxon>Oscillatoriales</taxon>
        <taxon>Microcoleaceae</taxon>
        <taxon>Lyngbya</taxon>
    </lineage>
</organism>
<feature type="domain" description="NodB homology" evidence="3">
    <location>
        <begin position="165"/>
        <end position="343"/>
    </location>
</feature>
<dbReference type="InterPro" id="IPR002509">
    <property type="entry name" value="NODB_dom"/>
</dbReference>
<feature type="compositionally biased region" description="Polar residues" evidence="1">
    <location>
        <begin position="46"/>
        <end position="64"/>
    </location>
</feature>
<feature type="compositionally biased region" description="Polar residues" evidence="1">
    <location>
        <begin position="81"/>
        <end position="111"/>
    </location>
</feature>
<feature type="region of interest" description="Disordered" evidence="1">
    <location>
        <begin position="46"/>
        <end position="119"/>
    </location>
</feature>
<dbReference type="PANTHER" id="PTHR10587">
    <property type="entry name" value="GLYCOSYL TRANSFERASE-RELATED"/>
    <property type="match status" value="1"/>
</dbReference>
<dbReference type="EMBL" id="AUZM01000034">
    <property type="protein sequence ID" value="ERT06604.1"/>
    <property type="molecule type" value="Genomic_DNA"/>
</dbReference>
<dbReference type="OrthoDB" id="9806342at2"/>
<dbReference type="PROSITE" id="PS51677">
    <property type="entry name" value="NODB"/>
    <property type="match status" value="1"/>
</dbReference>
<proteinExistence type="predicted"/>
<evidence type="ECO:0000256" key="1">
    <source>
        <dbReference type="SAM" id="MobiDB-lite"/>
    </source>
</evidence>
<dbReference type="GO" id="GO:0005975">
    <property type="term" value="P:carbohydrate metabolic process"/>
    <property type="evidence" value="ECO:0007669"/>
    <property type="project" value="InterPro"/>
</dbReference>
<dbReference type="Gene3D" id="3.20.20.370">
    <property type="entry name" value="Glycoside hydrolase/deacetylase"/>
    <property type="match status" value="1"/>
</dbReference>
<dbReference type="SUPFAM" id="SSF88713">
    <property type="entry name" value="Glycoside hydrolase/deacetylase"/>
    <property type="match status" value="1"/>
</dbReference>
<reference evidence="4 5" key="1">
    <citation type="journal article" date="2013" name="Front. Microbiol.">
        <title>Comparative genomic analyses of the cyanobacterium, Lyngbya aestuarii BL J, a powerful hydrogen producer.</title>
        <authorList>
            <person name="Kothari A."/>
            <person name="Vaughn M."/>
            <person name="Garcia-Pichel F."/>
        </authorList>
    </citation>
    <scope>NUCLEOTIDE SEQUENCE [LARGE SCALE GENOMIC DNA]</scope>
    <source>
        <strain evidence="4 5">BL J</strain>
    </source>
</reference>
<dbReference type="PATRIC" id="fig|1348334.3.peg.3347"/>
<evidence type="ECO:0000313" key="5">
    <source>
        <dbReference type="Proteomes" id="UP000017127"/>
    </source>
</evidence>
<evidence type="ECO:0000313" key="4">
    <source>
        <dbReference type="EMBL" id="ERT06604.1"/>
    </source>
</evidence>
<keyword evidence="2" id="KW-0812">Transmembrane</keyword>